<keyword evidence="4 6" id="KW-0238">DNA-binding</keyword>
<dbReference type="GO" id="GO:0005737">
    <property type="term" value="C:cytoplasm"/>
    <property type="evidence" value="ECO:0007669"/>
    <property type="project" value="UniProtKB-SubCell"/>
</dbReference>
<organism evidence="9 10">
    <name type="scientific">Lachnoclostridium phocaeense</name>
    <dbReference type="NCBI Taxonomy" id="1871021"/>
    <lineage>
        <taxon>Bacteria</taxon>
        <taxon>Bacillati</taxon>
        <taxon>Bacillota</taxon>
        <taxon>Clostridia</taxon>
        <taxon>Lachnospirales</taxon>
        <taxon>Lachnospiraceae</taxon>
    </lineage>
</organism>
<reference evidence="9" key="1">
    <citation type="journal article" date="2021" name="PeerJ">
        <title>Extensive microbial diversity within the chicken gut microbiome revealed by metagenomics and culture.</title>
        <authorList>
            <person name="Gilroy R."/>
            <person name="Ravi A."/>
            <person name="Getino M."/>
            <person name="Pursley I."/>
            <person name="Horton D.L."/>
            <person name="Alikhan N.F."/>
            <person name="Baker D."/>
            <person name="Gharbi K."/>
            <person name="Hall N."/>
            <person name="Watson M."/>
            <person name="Adriaenssens E.M."/>
            <person name="Foster-Nyarko E."/>
            <person name="Jarju S."/>
            <person name="Secka A."/>
            <person name="Antonio M."/>
            <person name="Oren A."/>
            <person name="Chaudhuri R.R."/>
            <person name="La Ragione R."/>
            <person name="Hildebrand F."/>
            <person name="Pallen M.J."/>
        </authorList>
    </citation>
    <scope>NUCLEOTIDE SEQUENCE</scope>
    <source>
        <strain evidence="9">ChiSjej5B23-16112</strain>
    </source>
</reference>
<comment type="subcellular location">
    <subcellularLocation>
        <location evidence="6">Cytoplasm</location>
    </subcellularLocation>
</comment>
<reference evidence="9" key="2">
    <citation type="submission" date="2021-09" db="EMBL/GenBank/DDBJ databases">
        <authorList>
            <person name="Gilroy R."/>
        </authorList>
    </citation>
    <scope>NUCLEOTIDE SEQUENCE</scope>
    <source>
        <strain evidence="9">ChiSjej5B23-16112</strain>
    </source>
</reference>
<evidence type="ECO:0000259" key="8">
    <source>
        <dbReference type="Pfam" id="PF04542"/>
    </source>
</evidence>
<comment type="similarity">
    <text evidence="6">Belongs to the sigma-70 factor family. SigI subfamily.</text>
</comment>
<feature type="domain" description="RNA polymerase sigma-70 region 2" evidence="8">
    <location>
        <begin position="24"/>
        <end position="94"/>
    </location>
</feature>
<feature type="region of interest" description="Disordered" evidence="7">
    <location>
        <begin position="238"/>
        <end position="260"/>
    </location>
</feature>
<dbReference type="GO" id="GO:0006352">
    <property type="term" value="P:DNA-templated transcription initiation"/>
    <property type="evidence" value="ECO:0007669"/>
    <property type="project" value="UniProtKB-UniRule"/>
</dbReference>
<keyword evidence="2 6" id="KW-0805">Transcription regulation</keyword>
<evidence type="ECO:0000256" key="7">
    <source>
        <dbReference type="SAM" id="MobiDB-lite"/>
    </source>
</evidence>
<sequence length="260" mass="29625">MKEGHEIIEKVYAAKEDPDAADGLIRQYMGFIRAETAKFLKRPPAEGRDEEFSVAMLAFYESILGYEKGKGAFLSYSARGIRNRLIDHYRREKRHAHLSSLHEPVENDAETLKIDLLEDTRNEIQTLHDRSAVREEIDEFEKKLLEFGISFSDVADNCPRQDRTLAACQRVLAAARKEPALLEDLLETGKLPLAELARISGVERKTMERHRKYLVAVLLAFTNGYEIIRGHLYHLASPDRPEGERDSRRAEAEYGGKNGA</sequence>
<dbReference type="AlphaFoldDB" id="A0A921LEG4"/>
<keyword evidence="1 6" id="KW-0963">Cytoplasm</keyword>
<dbReference type="GO" id="GO:0016987">
    <property type="term" value="F:sigma factor activity"/>
    <property type="evidence" value="ECO:0007669"/>
    <property type="project" value="UniProtKB-UniRule"/>
</dbReference>
<dbReference type="InterPro" id="IPR013325">
    <property type="entry name" value="RNA_pol_sigma_r2"/>
</dbReference>
<dbReference type="GO" id="GO:0003677">
    <property type="term" value="F:DNA binding"/>
    <property type="evidence" value="ECO:0007669"/>
    <property type="project" value="UniProtKB-UniRule"/>
</dbReference>
<protein>
    <recommendedName>
        <fullName evidence="6">RNA polymerase sigma factor SigI</fullName>
    </recommendedName>
</protein>
<dbReference type="HAMAP" id="MF_02064">
    <property type="entry name" value="Sigma70_SigI"/>
    <property type="match status" value="1"/>
</dbReference>
<gene>
    <name evidence="6" type="primary">sigI</name>
    <name evidence="9" type="ORF">K8V82_09110</name>
</gene>
<evidence type="ECO:0000256" key="3">
    <source>
        <dbReference type="ARBA" id="ARBA00023082"/>
    </source>
</evidence>
<evidence type="ECO:0000256" key="1">
    <source>
        <dbReference type="ARBA" id="ARBA00022490"/>
    </source>
</evidence>
<name>A0A921LEG4_9FIRM</name>
<evidence type="ECO:0000256" key="2">
    <source>
        <dbReference type="ARBA" id="ARBA00023015"/>
    </source>
</evidence>
<dbReference type="EMBL" id="DYVY01000150">
    <property type="protein sequence ID" value="HJF94931.1"/>
    <property type="molecule type" value="Genomic_DNA"/>
</dbReference>
<dbReference type="InterPro" id="IPR007627">
    <property type="entry name" value="RNA_pol_sigma70_r2"/>
</dbReference>
<dbReference type="InterPro" id="IPR014244">
    <property type="entry name" value="RNA_pol_sigma-I"/>
</dbReference>
<comment type="subunit">
    <text evidence="6">Interacts with RsgI.</text>
</comment>
<dbReference type="Proteomes" id="UP000769156">
    <property type="component" value="Unassembled WGS sequence"/>
</dbReference>
<feature type="compositionally biased region" description="Basic and acidic residues" evidence="7">
    <location>
        <begin position="238"/>
        <end position="254"/>
    </location>
</feature>
<keyword evidence="6" id="KW-0346">Stress response</keyword>
<comment type="activity regulation">
    <text evidence="6">Negatively regulated by the anti-sigma-I factor RsgI.</text>
</comment>
<comment type="caution">
    <text evidence="9">The sequence shown here is derived from an EMBL/GenBank/DDBJ whole genome shotgun (WGS) entry which is preliminary data.</text>
</comment>
<evidence type="ECO:0000256" key="6">
    <source>
        <dbReference type="HAMAP-Rule" id="MF_02064"/>
    </source>
</evidence>
<accession>A0A921LEG4</accession>
<keyword evidence="3 6" id="KW-0731">Sigma factor</keyword>
<proteinExistence type="inferred from homology"/>
<comment type="function">
    <text evidence="6">Sigma factors are initiation factors that promote the attachment of RNA polymerase to specific initiation sites and are then released.</text>
</comment>
<feature type="short sequence motif" description="Polymerase core binding" evidence="6">
    <location>
        <begin position="50"/>
        <end position="63"/>
    </location>
</feature>
<keyword evidence="5 6" id="KW-0804">Transcription</keyword>
<dbReference type="Gene3D" id="1.10.1740.10">
    <property type="match status" value="1"/>
</dbReference>
<evidence type="ECO:0000256" key="4">
    <source>
        <dbReference type="ARBA" id="ARBA00023125"/>
    </source>
</evidence>
<dbReference type="Pfam" id="PF04542">
    <property type="entry name" value="Sigma70_r2"/>
    <property type="match status" value="1"/>
</dbReference>
<evidence type="ECO:0000313" key="10">
    <source>
        <dbReference type="Proteomes" id="UP000769156"/>
    </source>
</evidence>
<dbReference type="SUPFAM" id="SSF88946">
    <property type="entry name" value="Sigma2 domain of RNA polymerase sigma factors"/>
    <property type="match status" value="1"/>
</dbReference>
<evidence type="ECO:0000256" key="5">
    <source>
        <dbReference type="ARBA" id="ARBA00023163"/>
    </source>
</evidence>
<feature type="DNA-binding region" description="H-T-H motif" evidence="6">
    <location>
        <begin position="193"/>
        <end position="212"/>
    </location>
</feature>
<evidence type="ECO:0000313" key="9">
    <source>
        <dbReference type="EMBL" id="HJF94931.1"/>
    </source>
</evidence>